<sequence length="80" mass="8628">MQPLMGYGRFMAEIRADMVANVMEIYVAQGDVIAIGDTIVLLESMKMEIPVIAENAGTVTRLAVSVGDVVQEGDLIIETN</sequence>
<keyword evidence="1" id="KW-0092">Biotin</keyword>
<organism evidence="3">
    <name type="scientific">freshwater metagenome</name>
    <dbReference type="NCBI Taxonomy" id="449393"/>
    <lineage>
        <taxon>unclassified sequences</taxon>
        <taxon>metagenomes</taxon>
        <taxon>ecological metagenomes</taxon>
    </lineage>
</organism>
<dbReference type="SUPFAM" id="SSF51230">
    <property type="entry name" value="Single hybrid motif"/>
    <property type="match status" value="1"/>
</dbReference>
<feature type="domain" description="Lipoyl-binding" evidence="2">
    <location>
        <begin position="11"/>
        <end position="80"/>
    </location>
</feature>
<evidence type="ECO:0000256" key="1">
    <source>
        <dbReference type="ARBA" id="ARBA00023267"/>
    </source>
</evidence>
<dbReference type="InterPro" id="IPR050709">
    <property type="entry name" value="Biotin_Carboxyl_Carrier/Decarb"/>
</dbReference>
<dbReference type="InterPro" id="IPR011053">
    <property type="entry name" value="Single_hybrid_motif"/>
</dbReference>
<accession>A0A6J5ZAT8</accession>
<protein>
    <submittedName>
        <fullName evidence="3">Unannotated protein</fullName>
    </submittedName>
</protein>
<name>A0A6J5ZAT8_9ZZZZ</name>
<dbReference type="InterPro" id="IPR000089">
    <property type="entry name" value="Biotin_lipoyl"/>
</dbReference>
<dbReference type="EMBL" id="CAESAJ010000051">
    <property type="protein sequence ID" value="CAB4336683.1"/>
    <property type="molecule type" value="Genomic_DNA"/>
</dbReference>
<gene>
    <name evidence="3" type="ORF">UFOPK3770_00622</name>
</gene>
<proteinExistence type="predicted"/>
<dbReference type="PROSITE" id="PS50968">
    <property type="entry name" value="BIOTINYL_LIPOYL"/>
    <property type="match status" value="1"/>
</dbReference>
<dbReference type="CDD" id="cd06850">
    <property type="entry name" value="biotinyl_domain"/>
    <property type="match status" value="1"/>
</dbReference>
<dbReference type="NCBIfam" id="NF004547">
    <property type="entry name" value="PRK05889.1"/>
    <property type="match status" value="1"/>
</dbReference>
<dbReference type="Pfam" id="PF00364">
    <property type="entry name" value="Biotin_lipoyl"/>
    <property type="match status" value="1"/>
</dbReference>
<reference evidence="3" key="1">
    <citation type="submission" date="2020-05" db="EMBL/GenBank/DDBJ databases">
        <authorList>
            <person name="Chiriac C."/>
            <person name="Salcher M."/>
            <person name="Ghai R."/>
            <person name="Kavagutti S V."/>
        </authorList>
    </citation>
    <scope>NUCLEOTIDE SEQUENCE</scope>
</reference>
<dbReference type="AlphaFoldDB" id="A0A6J5ZAT8"/>
<dbReference type="PANTHER" id="PTHR45266:SF3">
    <property type="entry name" value="OXALOACETATE DECARBOXYLASE ALPHA CHAIN"/>
    <property type="match status" value="1"/>
</dbReference>
<dbReference type="PANTHER" id="PTHR45266">
    <property type="entry name" value="OXALOACETATE DECARBOXYLASE ALPHA CHAIN"/>
    <property type="match status" value="1"/>
</dbReference>
<evidence type="ECO:0000313" key="3">
    <source>
        <dbReference type="EMBL" id="CAB4336683.1"/>
    </source>
</evidence>
<dbReference type="Gene3D" id="2.40.50.100">
    <property type="match status" value="1"/>
</dbReference>
<evidence type="ECO:0000259" key="2">
    <source>
        <dbReference type="PROSITE" id="PS50968"/>
    </source>
</evidence>